<organism evidence="2">
    <name type="scientific">Mycoplasma feriruminatoris</name>
    <dbReference type="NCBI Taxonomy" id="1179777"/>
    <lineage>
        <taxon>Bacteria</taxon>
        <taxon>Bacillati</taxon>
        <taxon>Mycoplasmatota</taxon>
        <taxon>Mollicutes</taxon>
        <taxon>Mycoplasmataceae</taxon>
        <taxon>Mycoplasma</taxon>
    </lineage>
</organism>
<evidence type="ECO:0000259" key="1">
    <source>
        <dbReference type="Pfam" id="PF13614"/>
    </source>
</evidence>
<gene>
    <name evidence="2" type="primary">soj</name>
    <name evidence="2" type="ORF">MF5295_00274</name>
</gene>
<accession>A0A654IGS2</accession>
<dbReference type="SUPFAM" id="SSF52540">
    <property type="entry name" value="P-loop containing nucleoside triphosphate hydrolases"/>
    <property type="match status" value="1"/>
</dbReference>
<dbReference type="InterPro" id="IPR050678">
    <property type="entry name" value="DNA_Partitioning_ATPase"/>
</dbReference>
<dbReference type="AlphaFoldDB" id="A0A654IGS2"/>
<dbReference type="EC" id="3.6.-.-" evidence="2"/>
<protein>
    <submittedName>
        <fullName evidence="2">Sporulation initiation inhibitor protein Soj</fullName>
        <ecNumber evidence="2">3.6.-.-</ecNumber>
    </submittedName>
</protein>
<dbReference type="GO" id="GO:0016787">
    <property type="term" value="F:hydrolase activity"/>
    <property type="evidence" value="ECO:0007669"/>
    <property type="project" value="UniProtKB-KW"/>
</dbReference>
<dbReference type="PANTHER" id="PTHR13696:SF52">
    <property type="entry name" value="PARA FAMILY PROTEIN CT_582"/>
    <property type="match status" value="1"/>
</dbReference>
<name>A0A654IGS2_9MOLU</name>
<sequence>MKEQINVISFGGLKGGVGKTTLNLNIAGALALQGRKILVMDFDPQGSITQTLRQSVQQTKDIQGTEKWLLDDITKEKLQKTILKSFIENIDFVPSTSILERQNRQLVLEPNREKRLITNMIRIGENQNLLTSYDHIIIDTNPTFDTIAENVYMACAFRGGVIQVINDDPYSLTGAIKNLKVWKKRYRRWIC</sequence>
<dbReference type="EMBL" id="LR739235">
    <property type="protein sequence ID" value="VZR97360.1"/>
    <property type="molecule type" value="Genomic_DNA"/>
</dbReference>
<proteinExistence type="predicted"/>
<dbReference type="InterPro" id="IPR027417">
    <property type="entry name" value="P-loop_NTPase"/>
</dbReference>
<feature type="domain" description="AAA" evidence="1">
    <location>
        <begin position="6"/>
        <end position="179"/>
    </location>
</feature>
<evidence type="ECO:0000313" key="2">
    <source>
        <dbReference type="EMBL" id="VZR97360.1"/>
    </source>
</evidence>
<keyword evidence="2" id="KW-0378">Hydrolase</keyword>
<reference evidence="2" key="1">
    <citation type="submission" date="2019-11" db="EMBL/GenBank/DDBJ databases">
        <authorList>
            <person name="Falquet L."/>
            <person name="Falquet L."/>
        </authorList>
    </citation>
    <scope>NUCLEOTIDE SEQUENCE</scope>
    <source>
        <strain evidence="2">8756-13</strain>
    </source>
</reference>
<dbReference type="InterPro" id="IPR025669">
    <property type="entry name" value="AAA_dom"/>
</dbReference>
<dbReference type="Pfam" id="PF13614">
    <property type="entry name" value="AAA_31"/>
    <property type="match status" value="1"/>
</dbReference>
<dbReference type="Gene3D" id="3.40.50.300">
    <property type="entry name" value="P-loop containing nucleotide triphosphate hydrolases"/>
    <property type="match status" value="1"/>
</dbReference>
<dbReference type="PANTHER" id="PTHR13696">
    <property type="entry name" value="P-LOOP CONTAINING NUCLEOSIDE TRIPHOSPHATE HYDROLASE"/>
    <property type="match status" value="1"/>
</dbReference>
<dbReference type="CDD" id="cd02042">
    <property type="entry name" value="ParAB_family"/>
    <property type="match status" value="1"/>
</dbReference>